<name>A0A225DP55_9BACT</name>
<dbReference type="PROSITE" id="PS51318">
    <property type="entry name" value="TAT"/>
    <property type="match status" value="1"/>
</dbReference>
<dbReference type="InterPro" id="IPR017850">
    <property type="entry name" value="Alkaline_phosphatase_core_sf"/>
</dbReference>
<protein>
    <recommendedName>
        <fullName evidence="3">Sulfatase</fullName>
    </recommendedName>
</protein>
<dbReference type="AlphaFoldDB" id="A0A225DP55"/>
<evidence type="ECO:0008006" key="3">
    <source>
        <dbReference type="Google" id="ProtNLM"/>
    </source>
</evidence>
<keyword evidence="2" id="KW-1185">Reference proteome</keyword>
<dbReference type="PANTHER" id="PTHR43737">
    <property type="entry name" value="BLL7424 PROTEIN"/>
    <property type="match status" value="1"/>
</dbReference>
<dbReference type="RefSeq" id="WP_088254069.1">
    <property type="nucleotide sequence ID" value="NZ_NIDE01000004.1"/>
</dbReference>
<dbReference type="PANTHER" id="PTHR43737:SF1">
    <property type="entry name" value="DUF1501 DOMAIN-CONTAINING PROTEIN"/>
    <property type="match status" value="1"/>
</dbReference>
<accession>A0A225DP55</accession>
<proteinExistence type="predicted"/>
<dbReference type="EMBL" id="NIDE01000004">
    <property type="protein sequence ID" value="OWK43182.1"/>
    <property type="molecule type" value="Genomic_DNA"/>
</dbReference>
<comment type="caution">
    <text evidence="1">The sequence shown here is derived from an EMBL/GenBank/DDBJ whole genome shotgun (WGS) entry which is preliminary data.</text>
</comment>
<dbReference type="Gene3D" id="3.40.720.10">
    <property type="entry name" value="Alkaline Phosphatase, subunit A"/>
    <property type="match status" value="1"/>
</dbReference>
<gene>
    <name evidence="1" type="ORF">FRUB_02781</name>
</gene>
<dbReference type="Proteomes" id="UP000214646">
    <property type="component" value="Unassembled WGS sequence"/>
</dbReference>
<organism evidence="1 2">
    <name type="scientific">Fimbriiglobus ruber</name>
    <dbReference type="NCBI Taxonomy" id="1908690"/>
    <lineage>
        <taxon>Bacteria</taxon>
        <taxon>Pseudomonadati</taxon>
        <taxon>Planctomycetota</taxon>
        <taxon>Planctomycetia</taxon>
        <taxon>Gemmatales</taxon>
        <taxon>Gemmataceae</taxon>
        <taxon>Fimbriiglobus</taxon>
    </lineage>
</organism>
<dbReference type="OrthoDB" id="127333at2"/>
<dbReference type="SUPFAM" id="SSF53649">
    <property type="entry name" value="Alkaline phosphatase-like"/>
    <property type="match status" value="1"/>
</dbReference>
<reference evidence="2" key="1">
    <citation type="submission" date="2017-06" db="EMBL/GenBank/DDBJ databases">
        <title>Genome analysis of Fimbriiglobus ruber SP5, the first member of the order Planctomycetales with confirmed chitinolytic capability.</title>
        <authorList>
            <person name="Ravin N.V."/>
            <person name="Rakitin A.L."/>
            <person name="Ivanova A.A."/>
            <person name="Beletsky A.V."/>
            <person name="Kulichevskaya I.S."/>
            <person name="Mardanov A.V."/>
            <person name="Dedysh S.N."/>
        </authorList>
    </citation>
    <scope>NUCLEOTIDE SEQUENCE [LARGE SCALE GENOMIC DNA]</scope>
    <source>
        <strain evidence="2">SP5</strain>
    </source>
</reference>
<evidence type="ECO:0000313" key="1">
    <source>
        <dbReference type="EMBL" id="OWK43182.1"/>
    </source>
</evidence>
<sequence>MSTPTPPHFRPAKTRRDFLHTAGGGLGGIALNWMLAQDRARASDGQATLNPLAPKSPHHAATAKQVIFLFMVGGPSQMDLFDPKPALQKWHGKPLPDSTGQPKSQFTTGKETVLGSTRQFKQHGQSGQWVSDLLPNLATCVDDICFLKSCWCTSTIHAPAMYELHTGRFLMGHPSLGSWVTYGLGSENQNLPAYCVMPQPEGVPEGGAPCWGSAYLPAVYQGTLFRKGATPILNLKPPADVTAAQNKRAFDMVKKLNEMDLAPGDTDLAARVASYELAFRMQTHAPEAVDLAKETKETHSLYGLDDPRTADFGTRLLLARRLVERGVRFVQVYSGGGPLSMQWDAHDDVNQNHEKMCGHVDKPVAALLTDLKRRGLLKDTLVVWCSEFGRTPNSQGSKGRDHNPLGYTMWLAGGGVKGGKSVGTTDEFGLKAVEDKVSVNDFHATILHTLGLDHEKLTTRHNGRDERLTDVGGDVVEAALG</sequence>
<dbReference type="InterPro" id="IPR010869">
    <property type="entry name" value="DUF1501"/>
</dbReference>
<evidence type="ECO:0000313" key="2">
    <source>
        <dbReference type="Proteomes" id="UP000214646"/>
    </source>
</evidence>
<dbReference type="Pfam" id="PF07394">
    <property type="entry name" value="DUF1501"/>
    <property type="match status" value="1"/>
</dbReference>
<dbReference type="InterPro" id="IPR006311">
    <property type="entry name" value="TAT_signal"/>
</dbReference>